<feature type="repeat" description="Filamin" evidence="2">
    <location>
        <begin position="1"/>
        <end position="87"/>
    </location>
</feature>
<dbReference type="PANTHER" id="PTHR38537">
    <property type="entry name" value="JITTERBUG, ISOFORM N"/>
    <property type="match status" value="1"/>
</dbReference>
<dbReference type="PANTHER" id="PTHR38537:SF8">
    <property type="entry name" value="FILAMIN-A"/>
    <property type="match status" value="1"/>
</dbReference>
<accession>A0A6B2L5V2</accession>
<dbReference type="Pfam" id="PF00630">
    <property type="entry name" value="Filamin"/>
    <property type="match status" value="4"/>
</dbReference>
<feature type="region of interest" description="Disordered" evidence="3">
    <location>
        <begin position="84"/>
        <end position="116"/>
    </location>
</feature>
<dbReference type="InterPro" id="IPR017868">
    <property type="entry name" value="Filamin/ABP280_repeat-like"/>
</dbReference>
<dbReference type="InterPro" id="IPR013783">
    <property type="entry name" value="Ig-like_fold"/>
</dbReference>
<dbReference type="GO" id="GO:0051015">
    <property type="term" value="F:actin filament binding"/>
    <property type="evidence" value="ECO:0007669"/>
    <property type="project" value="InterPro"/>
</dbReference>
<evidence type="ECO:0000256" key="1">
    <source>
        <dbReference type="ARBA" id="ARBA00022737"/>
    </source>
</evidence>
<dbReference type="GO" id="GO:0030036">
    <property type="term" value="P:actin cytoskeleton organization"/>
    <property type="evidence" value="ECO:0007669"/>
    <property type="project" value="InterPro"/>
</dbReference>
<feature type="compositionally biased region" description="Basic and acidic residues" evidence="3">
    <location>
        <begin position="331"/>
        <end position="345"/>
    </location>
</feature>
<feature type="repeat" description="Filamin" evidence="2">
    <location>
        <begin position="204"/>
        <end position="306"/>
    </location>
</feature>
<feature type="repeat" description="Filamin" evidence="2">
    <location>
        <begin position="319"/>
        <end position="399"/>
    </location>
</feature>
<dbReference type="InterPro" id="IPR001298">
    <property type="entry name" value="Filamin/ABP280_rpt"/>
</dbReference>
<keyword evidence="1" id="KW-0677">Repeat</keyword>
<reference evidence="4" key="1">
    <citation type="journal article" date="2020" name="J. Eukaryot. Microbiol.">
        <title>De novo Sequencing, Assembly and Annotation of the Transcriptome for the Free-Living Testate Amoeba Arcella intermedia.</title>
        <authorList>
            <person name="Ribeiro G.M."/>
            <person name="Porfirio-Sousa A.L."/>
            <person name="Maurer-Alcala X.X."/>
            <person name="Katz L.A."/>
            <person name="Lahr D.J.G."/>
        </authorList>
    </citation>
    <scope>NUCLEOTIDE SEQUENCE</scope>
</reference>
<dbReference type="InterPro" id="IPR014756">
    <property type="entry name" value="Ig_E-set"/>
</dbReference>
<feature type="repeat" description="Filamin" evidence="2">
    <location>
        <begin position="91"/>
        <end position="203"/>
    </location>
</feature>
<protein>
    <submittedName>
        <fullName evidence="4">Uncharacterized protein</fullName>
    </submittedName>
</protein>
<evidence type="ECO:0000256" key="3">
    <source>
        <dbReference type="SAM" id="MobiDB-lite"/>
    </source>
</evidence>
<evidence type="ECO:0000256" key="2">
    <source>
        <dbReference type="PROSITE-ProRule" id="PRU00087"/>
    </source>
</evidence>
<feature type="region of interest" description="Disordered" evidence="3">
    <location>
        <begin position="331"/>
        <end position="351"/>
    </location>
</feature>
<name>A0A6B2L5V2_9EUKA</name>
<dbReference type="EMBL" id="GIBP01003377">
    <property type="protein sequence ID" value="NDV32346.1"/>
    <property type="molecule type" value="Transcribed_RNA"/>
</dbReference>
<evidence type="ECO:0000313" key="4">
    <source>
        <dbReference type="EMBL" id="NDV32346.1"/>
    </source>
</evidence>
<dbReference type="InterPro" id="IPR044801">
    <property type="entry name" value="Filamin"/>
</dbReference>
<sequence length="402" mass="44054">MERGEQYHPAEFTIEARNKLGDKIPIGGHNFKAKVIDPFGGETPIAINDNGDGTYTATYFPFLPGDHVIEVKLNDDLIKDSPFKVPIDDSSETANSAKSYAEGPGLEDNQNTSSQKTPATFTIFAVDRDGNPKASGGDLFDVFVEDPNFDMLPVQINDNNDGTYTVEYQPKEPGKHHVEVVLRNKEKPLDFEHIKNSPIDVEIKAGTDAAHCIADGPGLKDGILDTAPAEFTIFARDRDDNPITEGGDPFVVSVVGPDGLQCPVEVVDNQDGTYSVVYHPQGDGPHTVDVTLNDDPIKDCPKTVNIKPGAWAKNCFIENFTLLVRTRDKRGDEMKEGGQDVKAKISDPNSQPVETVKTVDKKDGTYVIEYDLPRAEGRYLISCTIDDIDIKGSPFEQTVENV</sequence>
<dbReference type="Gene3D" id="2.60.40.10">
    <property type="entry name" value="Immunoglobulins"/>
    <property type="match status" value="4"/>
</dbReference>
<dbReference type="SMART" id="SM00557">
    <property type="entry name" value="IG_FLMN"/>
    <property type="match status" value="4"/>
</dbReference>
<dbReference type="PROSITE" id="PS50194">
    <property type="entry name" value="FILAMIN_REPEAT"/>
    <property type="match status" value="4"/>
</dbReference>
<dbReference type="AlphaFoldDB" id="A0A6B2L5V2"/>
<organism evidence="4">
    <name type="scientific">Arcella intermedia</name>
    <dbReference type="NCBI Taxonomy" id="1963864"/>
    <lineage>
        <taxon>Eukaryota</taxon>
        <taxon>Amoebozoa</taxon>
        <taxon>Tubulinea</taxon>
        <taxon>Elardia</taxon>
        <taxon>Arcellinida</taxon>
        <taxon>Sphaerothecina</taxon>
        <taxon>Arcellidae</taxon>
        <taxon>Arcella</taxon>
    </lineage>
</organism>
<dbReference type="SUPFAM" id="SSF81296">
    <property type="entry name" value="E set domains"/>
    <property type="match status" value="4"/>
</dbReference>
<proteinExistence type="predicted"/>